<protein>
    <submittedName>
        <fullName evidence="1">Uncharacterized protein</fullName>
    </submittedName>
</protein>
<keyword evidence="2" id="KW-1185">Reference proteome</keyword>
<dbReference type="AlphaFoldDB" id="A0A7D5INL5"/>
<dbReference type="EMBL" id="CP058215">
    <property type="protein sequence ID" value="QLC49745.1"/>
    <property type="molecule type" value="Genomic_DNA"/>
</dbReference>
<evidence type="ECO:0000313" key="1">
    <source>
        <dbReference type="EMBL" id="QLC49745.1"/>
    </source>
</evidence>
<proteinExistence type="predicted"/>
<gene>
    <name evidence="1" type="ORF">HWN40_05530</name>
</gene>
<accession>A0A7D5INL5</accession>
<dbReference type="KEGG" id="mzi:HWN40_05530"/>
<evidence type="ECO:0000313" key="2">
    <source>
        <dbReference type="Proteomes" id="UP000509594"/>
    </source>
</evidence>
<dbReference type="Proteomes" id="UP000509594">
    <property type="component" value="Chromosome"/>
</dbReference>
<name>A0A7D5INL5_9EURY</name>
<dbReference type="OrthoDB" id="142535at2157"/>
<reference evidence="1 2" key="1">
    <citation type="submission" date="2020-06" db="EMBL/GenBank/DDBJ databases">
        <title>Methanolobus halotolerans sp. nov., isolated from a saline lake Tus in Siberia.</title>
        <authorList>
            <person name="Shen Y."/>
            <person name="Chen S.-C."/>
            <person name="Lai M.-C."/>
            <person name="Huang H.-H."/>
            <person name="Chiu H.-H."/>
            <person name="Tang S.-L."/>
            <person name="Rogozin D.Y."/>
            <person name="Degermendzhy A.G."/>
        </authorList>
    </citation>
    <scope>NUCLEOTIDE SEQUENCE [LARGE SCALE GENOMIC DNA]</scope>
    <source>
        <strain evidence="1 2">DSM 21339</strain>
    </source>
</reference>
<dbReference type="GeneID" id="55821115"/>
<sequence>MSNNKVSFEVEVVNYLSENGYSRRRQLIAYIRSLHPNPDTNPEDRGYSPKTIDKKLANMHKVGLIITLKEPEELEKYGVEKEDGNASYIFVKDAADRKKHLDDVFELLKTGDDIDKKMVIAEIKRYKNKYILNPSQLDVLVNNLTSGDAEIIDGVLSILYESIVNKEIKPRNKTNLLEALKALLEKYPEGHDKYLKLRNHIIKLLGYYKDKTVLEQLKKDIRSRKLSAFQNDYMTVFTAKVIEEGRAELFNLENKLRKNDDKNTAEIISKIRDEAEINADKPLKLCSPLEAIEGTKTTVPTTGFRRLKK</sequence>
<dbReference type="RefSeq" id="WP_176964801.1">
    <property type="nucleotide sequence ID" value="NZ_CP058215.1"/>
</dbReference>
<organism evidence="1 2">
    <name type="scientific">Methanolobus zinderi</name>
    <dbReference type="NCBI Taxonomy" id="536044"/>
    <lineage>
        <taxon>Archaea</taxon>
        <taxon>Methanobacteriati</taxon>
        <taxon>Methanobacteriota</taxon>
        <taxon>Stenosarchaea group</taxon>
        <taxon>Methanomicrobia</taxon>
        <taxon>Methanosarcinales</taxon>
        <taxon>Methanosarcinaceae</taxon>
        <taxon>Methanolobus</taxon>
    </lineage>
</organism>